<evidence type="ECO:0000256" key="1">
    <source>
        <dbReference type="ARBA" id="ARBA00011073"/>
    </source>
</evidence>
<protein>
    <submittedName>
        <fullName evidence="17">S8 family serine peptidase</fullName>
    </submittedName>
</protein>
<dbReference type="GeneID" id="93260776"/>
<evidence type="ECO:0000256" key="9">
    <source>
        <dbReference type="PROSITE-ProRule" id="PRU01240"/>
    </source>
</evidence>
<evidence type="ECO:0000259" key="14">
    <source>
        <dbReference type="Pfam" id="PF02225"/>
    </source>
</evidence>
<dbReference type="RefSeq" id="WP_350346279.1">
    <property type="nucleotide sequence ID" value="NZ_CP158453.1"/>
</dbReference>
<feature type="domain" description="Bacterial Ig" evidence="16">
    <location>
        <begin position="1233"/>
        <end position="1312"/>
    </location>
</feature>
<dbReference type="GO" id="GO:0006508">
    <property type="term" value="P:proteolysis"/>
    <property type="evidence" value="ECO:0007669"/>
    <property type="project" value="UniProtKB-KW"/>
</dbReference>
<dbReference type="PANTHER" id="PTHR43399:SF4">
    <property type="entry name" value="CELL WALL-ASSOCIATED PROTEASE"/>
    <property type="match status" value="1"/>
</dbReference>
<evidence type="ECO:0000256" key="4">
    <source>
        <dbReference type="ARBA" id="ARBA00022729"/>
    </source>
</evidence>
<evidence type="ECO:0000256" key="6">
    <source>
        <dbReference type="ARBA" id="ARBA00022801"/>
    </source>
</evidence>
<dbReference type="Pfam" id="PF02225">
    <property type="entry name" value="PA"/>
    <property type="match status" value="1"/>
</dbReference>
<dbReference type="Pfam" id="PF06280">
    <property type="entry name" value="fn3_5"/>
    <property type="match status" value="1"/>
</dbReference>
<keyword evidence="5" id="KW-0677">Repeat</keyword>
<feature type="domain" description="C5a peptidase/Subtilisin-like protease SBT2-like Fn3-like" evidence="15">
    <location>
        <begin position="677"/>
        <end position="792"/>
    </location>
</feature>
<sequence>MKNAGTAKKLVFLLLTVVLIFSNGILLAPSQSQAAGKEKTNPLVKMPDRKKPDGLDQAEKYKEDRQVRVIIELAGSPAINYATKRGIRYKDLSKDKKTELQQQIKNQQSGVLSAIRSKKLPLKVENQFTTVANGISGTIPYGKIKELKKIENVSHVYIVNRYKRPQDKLQSVSSNGLTGAPETWNLKYKGQGMVIGVIDTGIDYRHKDMVLSEGTVPKLTQAKVSDLIKKDALPGKYFTAKVPYGYNYADKNTNIIDEGDGASMHGMHVSGIAAANGNESEGGVKGIAPEAQLLALKVYSNDQDQAYTYGDIYMKAIDDAIKLGADVLNMSFGTPDASTDGNDPEQKAVSRAVDNGIFMSVAAGNEGQIGGEEHSPFASNPDIGTVNAPGTAPNAMSVASMENTNVHADLLDYTVAGGKTASIPFFSAGSRHPNDVVNKTYDVVDCGYGTAEDFAGKDLSGKYALMARGGNTNLIEKTANAQSAGANGAIIYNNQIGILEMASDRFIKIPQISLLQADGKTMKAALSEGKQVSLTFTGKKAEIQNPEAGKMSFFSSWGTASNLDFKPEITAPGGEIYSTLNNDQYGTMSGTSMATPHVAGGAALVLQYIHSAFPSLKGADKIKRAKTLLMNTAMPLTDPASKTFYSPRKQGAGLMQIDRAVTTPVYIVRKGTSDGKVALKEISANKFSFTLTATNFGNRDAEYTVSTKPLADRVDAQGKLALSSAEIEDAAVTIDNPSVNIPKGGSKDITITIDLSRADANLAKKMKNGYFVDGFVTFHEEGSGLPDLSVPYSGFKGDWGKAPVLDQMVYNWKQSFFQISGMVDGDGYYLGEDLFEENHFDQNKIAISPDEDGSGDTATPVLSFLRNSKMAEFSILDGNKKEIRKLYTEYDLPKNIWDDLPYTYLPDETTWDGTANNKKVADGKYYYQIRTTPGDSGKPGQTMQIPVLVDTKVPEISHISYDHDADEVSFSAMDNGGSGVQYILLFVDGNLEGAVEPDAGQTYHVPLSVKANQSITVTAYDYAGNHATKTVSGKNAVSGIHLEEPFALTPYDSRDIDVYGTITSPYKVRFVTVEGKDLAVSPVKIPVDEDVDGTYLFDSTMAGQPIRFKKDGVFDLKISAIDEKQNKMEFNRKVIIDSTEPEIKADGLPNDNRTEAGTVKVTVTDNFDRLRFTENGNEIFNHPFGKDVKSGDQFAMRKFSKTMTLKLADGKNVFKAEDFAGNITELAVIKIPPKPSHVDKVGDRDTKVTGSAKSGLVVEVKAGSKKLGSAAAKNGKFTVPIPKQKAGTVLSVSAKQTSTGYASRTVQVKVADETPPPPPKVRTVTNFSKKVTGTAEPYATITVKAGKTTIGTGKADKNGKFAVKIQPQRIGKKLYVYATDAAHHPGKTTVVTVKPPAPSAQGVKAGATKVTGTALSGSKIYVKTGKTAIGHAVAGKNGKFIVKIKKQKAGTKLSLYAVKNGIWSDAKTITVQK</sequence>
<dbReference type="InterPro" id="IPR034216">
    <property type="entry name" value="C5a_Peptidase"/>
</dbReference>
<dbReference type="PROSITE" id="PS51892">
    <property type="entry name" value="SUBTILASE"/>
    <property type="match status" value="1"/>
</dbReference>
<evidence type="ECO:0000256" key="12">
    <source>
        <dbReference type="SAM" id="SignalP"/>
    </source>
</evidence>
<feature type="domain" description="Peptidase S8/S53" evidence="13">
    <location>
        <begin position="190"/>
        <end position="653"/>
    </location>
</feature>
<feature type="domain" description="PA" evidence="14">
    <location>
        <begin position="440"/>
        <end position="521"/>
    </location>
</feature>
<dbReference type="SUPFAM" id="SSF52025">
    <property type="entry name" value="PA domain"/>
    <property type="match status" value="1"/>
</dbReference>
<organism evidence="17">
    <name type="scientific">Heyndrickxia faecalis</name>
    <dbReference type="NCBI Taxonomy" id="2824910"/>
    <lineage>
        <taxon>Bacteria</taxon>
        <taxon>Bacillati</taxon>
        <taxon>Bacillota</taxon>
        <taxon>Bacilli</taxon>
        <taxon>Bacillales</taxon>
        <taxon>Bacillaceae</taxon>
        <taxon>Heyndrickxia</taxon>
    </lineage>
</organism>
<dbReference type="InterPro" id="IPR023828">
    <property type="entry name" value="Peptidase_S8_Ser-AS"/>
</dbReference>
<evidence type="ECO:0000256" key="8">
    <source>
        <dbReference type="PIRSR" id="PIRSR615500-1"/>
    </source>
</evidence>
<keyword evidence="4 12" id="KW-0732">Signal</keyword>
<evidence type="ECO:0000256" key="5">
    <source>
        <dbReference type="ARBA" id="ARBA00022737"/>
    </source>
</evidence>
<dbReference type="CDD" id="cd07475">
    <property type="entry name" value="Peptidases_S8_C5a_Peptidase"/>
    <property type="match status" value="1"/>
</dbReference>
<keyword evidence="6 9" id="KW-0378">Hydrolase</keyword>
<dbReference type="PROSITE" id="PS00138">
    <property type="entry name" value="SUBTILASE_SER"/>
    <property type="match status" value="1"/>
</dbReference>
<dbReference type="PANTHER" id="PTHR43399">
    <property type="entry name" value="SUBTILISIN-RELATED"/>
    <property type="match status" value="1"/>
</dbReference>
<dbReference type="InterPro" id="IPR003137">
    <property type="entry name" value="PA_domain"/>
</dbReference>
<dbReference type="InterPro" id="IPR010435">
    <property type="entry name" value="C5a/SBT2-like_Fn3"/>
</dbReference>
<keyword evidence="7 9" id="KW-0720">Serine protease</keyword>
<dbReference type="InterPro" id="IPR046450">
    <property type="entry name" value="PA_dom_sf"/>
</dbReference>
<dbReference type="InterPro" id="IPR013783">
    <property type="entry name" value="Ig-like_fold"/>
</dbReference>
<proteinExistence type="inferred from homology"/>
<reference evidence="17" key="1">
    <citation type="submission" date="2024-06" db="EMBL/GenBank/DDBJ databases">
        <authorList>
            <person name="Huang C.H."/>
            <person name="Ting Y.S."/>
            <person name="Cheng Y.H."/>
        </authorList>
    </citation>
    <scope>NUCLEOTIDE SEQUENCE</scope>
    <source>
        <strain evidence="17">TCI803</strain>
    </source>
</reference>
<dbReference type="Gene3D" id="2.60.40.1710">
    <property type="entry name" value="Subtilisin-like superfamily"/>
    <property type="match status" value="1"/>
</dbReference>
<dbReference type="PROSITE" id="PS00136">
    <property type="entry name" value="SUBTILASE_ASP"/>
    <property type="match status" value="1"/>
</dbReference>
<dbReference type="Gene3D" id="3.40.50.200">
    <property type="entry name" value="Peptidase S8/S53 domain"/>
    <property type="match status" value="1"/>
</dbReference>
<dbReference type="Gene3D" id="2.60.40.10">
    <property type="entry name" value="Immunoglobulins"/>
    <property type="match status" value="1"/>
</dbReference>
<evidence type="ECO:0000256" key="10">
    <source>
        <dbReference type="RuleBase" id="RU003355"/>
    </source>
</evidence>
<dbReference type="GO" id="GO:0016020">
    <property type="term" value="C:membrane"/>
    <property type="evidence" value="ECO:0007669"/>
    <property type="project" value="InterPro"/>
</dbReference>
<dbReference type="InterPro" id="IPR000209">
    <property type="entry name" value="Peptidase_S8/S53_dom"/>
</dbReference>
<dbReference type="InterPro" id="IPR041498">
    <property type="entry name" value="Big_6"/>
</dbReference>
<dbReference type="InterPro" id="IPR036852">
    <property type="entry name" value="Peptidase_S8/S53_dom_sf"/>
</dbReference>
<dbReference type="InterPro" id="IPR051048">
    <property type="entry name" value="Peptidase_S8/S53_subtilisin"/>
</dbReference>
<dbReference type="Pfam" id="PF17936">
    <property type="entry name" value="Big_6"/>
    <property type="match status" value="3"/>
</dbReference>
<dbReference type="PROSITE" id="PS00137">
    <property type="entry name" value="SUBTILASE_HIS"/>
    <property type="match status" value="1"/>
</dbReference>
<evidence type="ECO:0000256" key="2">
    <source>
        <dbReference type="ARBA" id="ARBA00022525"/>
    </source>
</evidence>
<feature type="active site" description="Charge relay system" evidence="8 9">
    <location>
        <position position="265"/>
    </location>
</feature>
<evidence type="ECO:0000259" key="13">
    <source>
        <dbReference type="Pfam" id="PF00082"/>
    </source>
</evidence>
<dbReference type="InterPro" id="IPR023827">
    <property type="entry name" value="Peptidase_S8_Asp-AS"/>
</dbReference>
<evidence type="ECO:0000313" key="17">
    <source>
        <dbReference type="EMBL" id="XBX97589.1"/>
    </source>
</evidence>
<dbReference type="InterPro" id="IPR015500">
    <property type="entry name" value="Peptidase_S8_subtilisin-rel"/>
</dbReference>
<dbReference type="Gene3D" id="3.50.30.30">
    <property type="match status" value="1"/>
</dbReference>
<dbReference type="Pfam" id="PF00082">
    <property type="entry name" value="Peptidase_S8"/>
    <property type="match status" value="1"/>
</dbReference>
<feature type="active site" description="Charge relay system" evidence="8 9">
    <location>
        <position position="592"/>
    </location>
</feature>
<feature type="signal peptide" evidence="12">
    <location>
        <begin position="1"/>
        <end position="34"/>
    </location>
</feature>
<accession>A0AAU7WFC1</accession>
<dbReference type="InterPro" id="IPR022398">
    <property type="entry name" value="Peptidase_S8_His-AS"/>
</dbReference>
<evidence type="ECO:0000256" key="7">
    <source>
        <dbReference type="ARBA" id="ARBA00022825"/>
    </source>
</evidence>
<feature type="active site" description="Charge relay system" evidence="8 9">
    <location>
        <position position="199"/>
    </location>
</feature>
<feature type="domain" description="Bacterial Ig" evidence="16">
    <location>
        <begin position="1316"/>
        <end position="1394"/>
    </location>
</feature>
<dbReference type="GO" id="GO:0004252">
    <property type="term" value="F:serine-type endopeptidase activity"/>
    <property type="evidence" value="ECO:0007669"/>
    <property type="project" value="UniProtKB-UniRule"/>
</dbReference>
<dbReference type="PRINTS" id="PR00723">
    <property type="entry name" value="SUBTILISIN"/>
</dbReference>
<feature type="domain" description="Bacterial Ig" evidence="16">
    <location>
        <begin position="1395"/>
        <end position="1472"/>
    </location>
</feature>
<dbReference type="EMBL" id="CP158453">
    <property type="protein sequence ID" value="XBX97589.1"/>
    <property type="molecule type" value="Genomic_DNA"/>
</dbReference>
<feature type="chain" id="PRO_5043964078" evidence="12">
    <location>
        <begin position="35"/>
        <end position="1473"/>
    </location>
</feature>
<gene>
    <name evidence="17" type="ORF">ABR335_14205</name>
</gene>
<dbReference type="SUPFAM" id="SSF52743">
    <property type="entry name" value="Subtilisin-like"/>
    <property type="match status" value="1"/>
</dbReference>
<evidence type="ECO:0000256" key="3">
    <source>
        <dbReference type="ARBA" id="ARBA00022670"/>
    </source>
</evidence>
<comment type="similarity">
    <text evidence="1 9 10">Belongs to the peptidase S8 family.</text>
</comment>
<evidence type="ECO:0000259" key="16">
    <source>
        <dbReference type="Pfam" id="PF17936"/>
    </source>
</evidence>
<evidence type="ECO:0000259" key="15">
    <source>
        <dbReference type="Pfam" id="PF06280"/>
    </source>
</evidence>
<keyword evidence="3 9" id="KW-0645">Protease</keyword>
<name>A0AAU7WFC1_9BACI</name>
<feature type="region of interest" description="Disordered" evidence="11">
    <location>
        <begin position="36"/>
        <end position="59"/>
    </location>
</feature>
<evidence type="ECO:0000256" key="11">
    <source>
        <dbReference type="SAM" id="MobiDB-lite"/>
    </source>
</evidence>
<keyword evidence="2" id="KW-0964">Secreted</keyword>
<dbReference type="CDD" id="cd02133">
    <property type="entry name" value="PA_C5a_like"/>
    <property type="match status" value="1"/>
</dbReference>